<sequence length="606" mass="67677">MDEMKETQTLNLPKTLTIKWLKEKYQQNQLKPKDVINEIIRRVENDQEMNIWITPPTITRLQPYFDSLKKMNPNDTPLWGIPFAIKDNIDLINISTTAGCPEYTYTPNENATVVQRLIQAGAIPLGKTNLDQFATGLVGTRSPYGEVHNALKSELISGGSSSGSAVSVARGHAVFSLGTDTAGSGRIPAGLNRLIGLKPSFGAWPIKGVVPACQSLDCVTVFTHELDDAIFIDTIVRGIDKTDPWSRDIRRQLSSTLPEKIYFINDPPIEFFGPYASEYQISWQKTIEYIKQLNIPIEYIDGHYLVEASSILYGGPWIAERWSDLGEFITCQPPNTVFPVTEKILHSGTNSNHTAVSLFKAIHQLQKFKLRAHQQLENAVLIMPTSGGTWTREQVRENPIQTNNDMGRYTNHCNLLDLCAIAIPSDDAATEVPFGITLFSKYDNEHIVLSLADLFLKCKSTMTKIPIKEQQETPTTTLVVVCGLHMRGLPLEKQMLEYKAKFIREDETAPYYKLYKLATTPAKPGLVRTIEDNNEGSSIKVEVWEMPLSSFGAFTAQIPSPLGIGKIILKDGSQAPGFVCESYAIHNAVDITPLRSWRTFLKDSVI</sequence>
<feature type="domain" description="Allophanate hydrolase C-terminal" evidence="2">
    <location>
        <begin position="479"/>
        <end position="601"/>
    </location>
</feature>
<dbReference type="Pfam" id="PF01425">
    <property type="entry name" value="Amidase"/>
    <property type="match status" value="1"/>
</dbReference>
<dbReference type="SUPFAM" id="SSF75304">
    <property type="entry name" value="Amidase signature (AS) enzymes"/>
    <property type="match status" value="1"/>
</dbReference>
<evidence type="ECO:0008006" key="8">
    <source>
        <dbReference type="Google" id="ProtNLM"/>
    </source>
</evidence>
<dbReference type="Gene3D" id="1.20.58.1700">
    <property type="match status" value="1"/>
</dbReference>
<dbReference type="InterPro" id="IPR053844">
    <property type="entry name" value="AH_C"/>
</dbReference>
<keyword evidence="7" id="KW-1185">Reference proteome</keyword>
<dbReference type="NCBIfam" id="NF006043">
    <property type="entry name" value="PRK08186.1"/>
    <property type="match status" value="1"/>
</dbReference>
<comment type="caution">
    <text evidence="4">The sequence shown here is derived from an EMBL/GenBank/DDBJ whole genome shotgun (WGS) entry which is preliminary data.</text>
</comment>
<proteinExistence type="predicted"/>
<dbReference type="Proteomes" id="UP000681722">
    <property type="component" value="Unassembled WGS sequence"/>
</dbReference>
<dbReference type="InterPro" id="IPR036928">
    <property type="entry name" value="AS_sf"/>
</dbReference>
<dbReference type="OrthoDB" id="421993at2759"/>
<dbReference type="EMBL" id="CAJOBA010000250">
    <property type="protein sequence ID" value="CAF3517139.1"/>
    <property type="molecule type" value="Genomic_DNA"/>
</dbReference>
<dbReference type="Proteomes" id="UP000677228">
    <property type="component" value="Unassembled WGS sequence"/>
</dbReference>
<dbReference type="Proteomes" id="UP000663829">
    <property type="component" value="Unassembled WGS sequence"/>
</dbReference>
<name>A0A813SIK2_9BILA</name>
<gene>
    <name evidence="4" type="ORF">GPM918_LOCUS3283</name>
    <name evidence="3" type="ORF">OVA965_LOCUS1374</name>
    <name evidence="6" type="ORF">SRO942_LOCUS3283</name>
    <name evidence="5" type="ORF">TMI583_LOCUS1375</name>
</gene>
<evidence type="ECO:0000259" key="2">
    <source>
        <dbReference type="Pfam" id="PF21986"/>
    </source>
</evidence>
<dbReference type="Proteomes" id="UP000682733">
    <property type="component" value="Unassembled WGS sequence"/>
</dbReference>
<evidence type="ECO:0000313" key="7">
    <source>
        <dbReference type="Proteomes" id="UP000663829"/>
    </source>
</evidence>
<dbReference type="EMBL" id="CAJOBC010000396">
    <property type="protein sequence ID" value="CAF3581197.1"/>
    <property type="molecule type" value="Genomic_DNA"/>
</dbReference>
<organism evidence="4 7">
    <name type="scientific">Didymodactylos carnosus</name>
    <dbReference type="NCBI Taxonomy" id="1234261"/>
    <lineage>
        <taxon>Eukaryota</taxon>
        <taxon>Metazoa</taxon>
        <taxon>Spiralia</taxon>
        <taxon>Gnathifera</taxon>
        <taxon>Rotifera</taxon>
        <taxon>Eurotatoria</taxon>
        <taxon>Bdelloidea</taxon>
        <taxon>Philodinida</taxon>
        <taxon>Philodinidae</taxon>
        <taxon>Didymodactylos</taxon>
    </lineage>
</organism>
<dbReference type="InterPro" id="IPR023631">
    <property type="entry name" value="Amidase_dom"/>
</dbReference>
<dbReference type="EMBL" id="CAJNOK010000250">
    <property type="protein sequence ID" value="CAF0739906.1"/>
    <property type="molecule type" value="Genomic_DNA"/>
</dbReference>
<dbReference type="GO" id="GO:0003824">
    <property type="term" value="F:catalytic activity"/>
    <property type="evidence" value="ECO:0007669"/>
    <property type="project" value="InterPro"/>
</dbReference>
<evidence type="ECO:0000313" key="5">
    <source>
        <dbReference type="EMBL" id="CAF3517139.1"/>
    </source>
</evidence>
<dbReference type="Gene3D" id="3.90.1300.10">
    <property type="entry name" value="Amidase signature (AS) domain"/>
    <property type="match status" value="1"/>
</dbReference>
<dbReference type="NCBIfam" id="TIGR02713">
    <property type="entry name" value="allophanate_hyd"/>
    <property type="match status" value="1"/>
</dbReference>
<protein>
    <recommendedName>
        <fullName evidence="8">Allophanate hydrolase</fullName>
    </recommendedName>
</protein>
<dbReference type="EMBL" id="CAJNOQ010000396">
    <property type="protein sequence ID" value="CAF0796536.1"/>
    <property type="molecule type" value="Genomic_DNA"/>
</dbReference>
<dbReference type="InterPro" id="IPR014085">
    <property type="entry name" value="Allophanate_hydrolase"/>
</dbReference>
<dbReference type="PANTHER" id="PTHR11895:SF169">
    <property type="entry name" value="GLUTAMYL-TRNA(GLN) AMIDOTRANSFERASE"/>
    <property type="match status" value="1"/>
</dbReference>
<dbReference type="InterPro" id="IPR000120">
    <property type="entry name" value="Amidase"/>
</dbReference>
<evidence type="ECO:0000313" key="6">
    <source>
        <dbReference type="EMBL" id="CAF3581197.1"/>
    </source>
</evidence>
<reference evidence="4" key="1">
    <citation type="submission" date="2021-02" db="EMBL/GenBank/DDBJ databases">
        <authorList>
            <person name="Nowell W R."/>
        </authorList>
    </citation>
    <scope>NUCLEOTIDE SEQUENCE</scope>
</reference>
<accession>A0A813SIK2</accession>
<dbReference type="PANTHER" id="PTHR11895">
    <property type="entry name" value="TRANSAMIDASE"/>
    <property type="match status" value="1"/>
</dbReference>
<evidence type="ECO:0000313" key="3">
    <source>
        <dbReference type="EMBL" id="CAF0739906.1"/>
    </source>
</evidence>
<dbReference type="AlphaFoldDB" id="A0A813SIK2"/>
<feature type="domain" description="Amidase" evidence="1">
    <location>
        <begin position="34"/>
        <end position="449"/>
    </location>
</feature>
<evidence type="ECO:0000259" key="1">
    <source>
        <dbReference type="Pfam" id="PF01425"/>
    </source>
</evidence>
<dbReference type="Gene3D" id="3.10.490.10">
    <property type="entry name" value="Gamma-glutamyl cyclotransferase-like"/>
    <property type="match status" value="1"/>
</dbReference>
<evidence type="ECO:0000313" key="4">
    <source>
        <dbReference type="EMBL" id="CAF0796536.1"/>
    </source>
</evidence>
<dbReference type="Pfam" id="PF21986">
    <property type="entry name" value="AH_C"/>
    <property type="match status" value="1"/>
</dbReference>